<dbReference type="EMBL" id="CP040855">
    <property type="protein sequence ID" value="QIA88521.1"/>
    <property type="molecule type" value="Genomic_DNA"/>
</dbReference>
<evidence type="ECO:0000313" key="1">
    <source>
        <dbReference type="EMBL" id="QIA88521.1"/>
    </source>
</evidence>
<accession>A0A9X7T7P1</accession>
<sequence length="68" mass="8178">MDALEFIAILSMGWVAFYVIKTDIEANGENMRTFFTYWDNKMIQSFSQRKMENKIKQSKIKINRKKHI</sequence>
<name>A0A9X7T7P1_LACJH</name>
<geneLocation type="plasmid" evidence="1 2">
    <name>unnamed1</name>
</geneLocation>
<keyword evidence="1" id="KW-0614">Plasmid</keyword>
<evidence type="ECO:0000313" key="2">
    <source>
        <dbReference type="Proteomes" id="UP000464749"/>
    </source>
</evidence>
<dbReference type="Proteomes" id="UP000464749">
    <property type="component" value="Plasmid unnamed1"/>
</dbReference>
<organism evidence="1 2">
    <name type="scientific">Lactobacillus johnsonii</name>
    <dbReference type="NCBI Taxonomy" id="33959"/>
    <lineage>
        <taxon>Bacteria</taxon>
        <taxon>Bacillati</taxon>
        <taxon>Bacillota</taxon>
        <taxon>Bacilli</taxon>
        <taxon>Lactobacillales</taxon>
        <taxon>Lactobacillaceae</taxon>
        <taxon>Lactobacillus</taxon>
    </lineage>
</organism>
<gene>
    <name evidence="1" type="ORF">FEE39_09750</name>
</gene>
<dbReference type="AlphaFoldDB" id="A0A9X7T7P1"/>
<dbReference type="RefSeq" id="WP_163588891.1">
    <property type="nucleotide sequence ID" value="NZ_CP040855.1"/>
</dbReference>
<protein>
    <submittedName>
        <fullName evidence="1">Uncharacterized protein</fullName>
    </submittedName>
</protein>
<reference evidence="1 2" key="1">
    <citation type="submission" date="2019-06" db="EMBL/GenBank/DDBJ databases">
        <title>Whole genome sequencing of Lactobacillus johnsonii strain G2A.</title>
        <authorList>
            <person name="Conlan S."/>
            <person name="Thomas P.J."/>
            <person name="Mullikin J."/>
            <person name="Singer J."/>
            <person name="Weaver C."/>
            <person name="Segre J.A."/>
        </authorList>
    </citation>
    <scope>NUCLEOTIDE SEQUENCE [LARGE SCALE GENOMIC DNA]</scope>
    <source>
        <strain evidence="1 2">G2A</strain>
        <plasmid evidence="1 2">unnamed1</plasmid>
    </source>
</reference>
<proteinExistence type="predicted"/>